<dbReference type="AlphaFoldDB" id="A0A941W292"/>
<proteinExistence type="predicted"/>
<dbReference type="Proteomes" id="UP000722750">
    <property type="component" value="Unassembled WGS sequence"/>
</dbReference>
<sequence>MVERMSSKERILQMAEEAAAGEEKKTEKKKKATTRKKKVETINRYKAVWKVFDAGYKEVDCFPYSEKDEAHARAKDLTKKKNNNHFVNEIKVPMEDQ</sequence>
<evidence type="ECO:0000313" key="3">
    <source>
        <dbReference type="Proteomes" id="UP000722750"/>
    </source>
</evidence>
<comment type="caution">
    <text evidence="2">The sequence shown here is derived from an EMBL/GenBank/DDBJ whole genome shotgun (WGS) entry which is preliminary data.</text>
</comment>
<feature type="compositionally biased region" description="Basic residues" evidence="1">
    <location>
        <begin position="27"/>
        <end position="36"/>
    </location>
</feature>
<dbReference type="EMBL" id="JAANXD010000056">
    <property type="protein sequence ID" value="MBS1258237.1"/>
    <property type="molecule type" value="Genomic_DNA"/>
</dbReference>
<evidence type="ECO:0000256" key="1">
    <source>
        <dbReference type="SAM" id="MobiDB-lite"/>
    </source>
</evidence>
<gene>
    <name evidence="2" type="ORF">MAG551_01290</name>
</gene>
<accession>A0A941W292</accession>
<organism evidence="2 3">
    <name type="scientific">Candidatus Scalindua arabica</name>
    <dbReference type="NCBI Taxonomy" id="1127984"/>
    <lineage>
        <taxon>Bacteria</taxon>
        <taxon>Pseudomonadati</taxon>
        <taxon>Planctomycetota</taxon>
        <taxon>Candidatus Brocadiia</taxon>
        <taxon>Candidatus Brocadiales</taxon>
        <taxon>Candidatus Scalinduaceae</taxon>
        <taxon>Candidatus Scalindua</taxon>
    </lineage>
</organism>
<name>A0A941W292_9BACT</name>
<evidence type="ECO:0000313" key="2">
    <source>
        <dbReference type="EMBL" id="MBS1258237.1"/>
    </source>
</evidence>
<protein>
    <submittedName>
        <fullName evidence="2">Uncharacterized protein</fullName>
    </submittedName>
</protein>
<feature type="region of interest" description="Disordered" evidence="1">
    <location>
        <begin position="16"/>
        <end position="36"/>
    </location>
</feature>
<reference evidence="2" key="1">
    <citation type="journal article" date="2021" name="ISME J.">
        <title>Fine-scale metabolic discontinuity in a stratified prokaryote microbiome of a Red Sea deep halocline.</title>
        <authorList>
            <person name="Michoud G."/>
            <person name="Ngugi D.K."/>
            <person name="Barozzi A."/>
            <person name="Merlino G."/>
            <person name="Calleja M.L."/>
            <person name="Delgado-Huertas A."/>
            <person name="Moran X.A.G."/>
            <person name="Daffonchio D."/>
        </authorList>
    </citation>
    <scope>NUCLEOTIDE SEQUENCE</scope>
    <source>
        <strain evidence="2">SuakinDeep_MAG55_1</strain>
    </source>
</reference>